<feature type="domain" description="RNA polymerase III Rpc82 C -terminal" evidence="7">
    <location>
        <begin position="139"/>
        <end position="398"/>
    </location>
</feature>
<evidence type="ECO:0000256" key="2">
    <source>
        <dbReference type="ARBA" id="ARBA00022478"/>
    </source>
</evidence>
<dbReference type="FunFam" id="1.10.10.10:FF:000420">
    <property type="entry name" value="RNA polymerase III subunit, putative"/>
    <property type="match status" value="1"/>
</dbReference>
<evidence type="ECO:0000256" key="3">
    <source>
        <dbReference type="ARBA" id="ARBA00023163"/>
    </source>
</evidence>
<dbReference type="PANTHER" id="PTHR12949">
    <property type="entry name" value="RNA POLYMERASE III DNA DIRECTED -RELATED"/>
    <property type="match status" value="1"/>
</dbReference>
<accession>A0A7S4FYP8</accession>
<name>A0A7S4FYP8_9EUGL</name>
<evidence type="ECO:0000256" key="6">
    <source>
        <dbReference type="SAM" id="MobiDB-lite"/>
    </source>
</evidence>
<comment type="subcellular location">
    <subcellularLocation>
        <location evidence="1 5">Nucleus</location>
    </subcellularLocation>
</comment>
<comment type="function">
    <text evidence="5">DNA-dependent RNA polymerase catalyzes the transcription of DNA into RNA using the four ribonucleoside triphosphates as substrates. Specific core component of RNA polymerase III which synthesizes small RNAs, such as 5S rRNA and tRNAs.</text>
</comment>
<keyword evidence="4 5" id="KW-0539">Nucleus</keyword>
<protein>
    <recommendedName>
        <fullName evidence="5">DNA-directed RNA polymerase III subunit RPC3</fullName>
        <shortName evidence="5">RNA polymerase III subunit C3</shortName>
    </recommendedName>
</protein>
<sequence>MNKVQLAVEVVRDHLGEPPWQVASLLVRGKRTLAALIRESGLPYDKVRKCVIQLIQHNCISITRESPNPEKDAYELDVDTTLMRLRFPLMIKQAREVFGDDGACIASEFLEKGRLTKGEVLAFLKQRFPRVEKENTYTETLNKMIAGHWIRRVPELGVAEKAEKKKTSDVLDSIGKPKRAQKKPPATTQATSSAMSSVDNLESLLAAPVGSEEVEGDGDKQDADEGPARKKQRTPAGAKKRGAKKKGADEAKEVEEPPPIDQESSDDEAEQEARPAQDKDAGAQATVFYRVNYCQFLLAFRNTEIKRYVSNKYKDTGGRIVQLMLETGQRLNDRHTVTSLPKNTSPIARSFLCEKLDISSERIETHITLLMKGHILTQHAVKRDKEYVVNIQHVVKVLQQRAVESIIYNKFGQLGARIVRILLDKKLVEDKQVQEIALAPPKEVRQVIVDMYKGGYIQLQEVPRTSERKPTESIYLWGVDMHKLHHTLMDVLYKATRNLRARLEMESRALNELGQSDPSYAKQHERLGFVQDRFNASIVQLDQFIMMFQSF</sequence>
<feature type="domain" description="RNA polymerase III subunit RPC82-related helix-turn-helix" evidence="8">
    <location>
        <begin position="5"/>
        <end position="60"/>
    </location>
</feature>
<dbReference type="InterPro" id="IPR008806">
    <property type="entry name" value="RNA_pol_III_Rpc82_C"/>
</dbReference>
<evidence type="ECO:0000313" key="10">
    <source>
        <dbReference type="EMBL" id="CAE0819582.1"/>
    </source>
</evidence>
<dbReference type="InterPro" id="IPR055207">
    <property type="entry name" value="POLR3C_WHD"/>
</dbReference>
<dbReference type="PANTHER" id="PTHR12949:SF0">
    <property type="entry name" value="DNA-DIRECTED RNA POLYMERASE III SUBUNIT RPC3"/>
    <property type="match status" value="1"/>
</dbReference>
<dbReference type="InterPro" id="IPR039748">
    <property type="entry name" value="RPC3"/>
</dbReference>
<evidence type="ECO:0000256" key="1">
    <source>
        <dbReference type="ARBA" id="ARBA00004123"/>
    </source>
</evidence>
<feature type="compositionally biased region" description="Low complexity" evidence="6">
    <location>
        <begin position="186"/>
        <end position="197"/>
    </location>
</feature>
<reference evidence="10" key="1">
    <citation type="submission" date="2021-01" db="EMBL/GenBank/DDBJ databases">
        <authorList>
            <person name="Corre E."/>
            <person name="Pelletier E."/>
            <person name="Niang G."/>
            <person name="Scheremetjew M."/>
            <person name="Finn R."/>
            <person name="Kale V."/>
            <person name="Holt S."/>
            <person name="Cochrane G."/>
            <person name="Meng A."/>
            <person name="Brown T."/>
            <person name="Cohen L."/>
        </authorList>
    </citation>
    <scope>NUCLEOTIDE SEQUENCE</scope>
    <source>
        <strain evidence="10">CCMP1594</strain>
    </source>
</reference>
<comment type="similarity">
    <text evidence="5">Belongs to the eukaryotic RPC3/POLR3C RNA polymerase subunit family.</text>
</comment>
<feature type="compositionally biased region" description="Basic and acidic residues" evidence="6">
    <location>
        <begin position="271"/>
        <end position="280"/>
    </location>
</feature>
<evidence type="ECO:0000259" key="7">
    <source>
        <dbReference type="Pfam" id="PF05645"/>
    </source>
</evidence>
<feature type="region of interest" description="Disordered" evidence="6">
    <location>
        <begin position="209"/>
        <end position="280"/>
    </location>
</feature>
<dbReference type="InterPro" id="IPR013197">
    <property type="entry name" value="RNA_pol_III_RPC82-rel_HTH"/>
</dbReference>
<dbReference type="EMBL" id="HBJA01088287">
    <property type="protein sequence ID" value="CAE0819582.1"/>
    <property type="molecule type" value="Transcribed_RNA"/>
</dbReference>
<dbReference type="Pfam" id="PF22536">
    <property type="entry name" value="WHD_POLR3C"/>
    <property type="match status" value="1"/>
</dbReference>
<gene>
    <name evidence="10" type="ORF">EGYM00163_LOCUS30752</name>
</gene>
<feature type="compositionally biased region" description="Acidic residues" evidence="6">
    <location>
        <begin position="256"/>
        <end position="270"/>
    </location>
</feature>
<evidence type="ECO:0000256" key="5">
    <source>
        <dbReference type="RuleBase" id="RU367076"/>
    </source>
</evidence>
<proteinExistence type="inferred from homology"/>
<dbReference type="Pfam" id="PF05645">
    <property type="entry name" value="RNA_pol_Rpc82"/>
    <property type="match status" value="1"/>
</dbReference>
<dbReference type="GO" id="GO:0003697">
    <property type="term" value="F:single-stranded DNA binding"/>
    <property type="evidence" value="ECO:0007669"/>
    <property type="project" value="UniProtKB-UniRule"/>
</dbReference>
<feature type="compositionally biased region" description="Basic residues" evidence="6">
    <location>
        <begin position="229"/>
        <end position="245"/>
    </location>
</feature>
<feature type="compositionally biased region" description="Basic and acidic residues" evidence="6">
    <location>
        <begin position="217"/>
        <end position="228"/>
    </location>
</feature>
<keyword evidence="2 5" id="KW-0240">DNA-directed RNA polymerase</keyword>
<dbReference type="Pfam" id="PF08221">
    <property type="entry name" value="HTH_9"/>
    <property type="match status" value="1"/>
</dbReference>
<evidence type="ECO:0000259" key="9">
    <source>
        <dbReference type="Pfam" id="PF22536"/>
    </source>
</evidence>
<dbReference type="GO" id="GO:0005666">
    <property type="term" value="C:RNA polymerase III complex"/>
    <property type="evidence" value="ECO:0007669"/>
    <property type="project" value="UniProtKB-UniRule"/>
</dbReference>
<keyword evidence="3 5" id="KW-0804">Transcription</keyword>
<feature type="domain" description="DNA-directed RNA polymerase III subunit RPC3 winged-helix" evidence="9">
    <location>
        <begin position="403"/>
        <end position="479"/>
    </location>
</feature>
<feature type="compositionally biased region" description="Basic and acidic residues" evidence="6">
    <location>
        <begin position="246"/>
        <end position="255"/>
    </location>
</feature>
<dbReference type="GO" id="GO:0006351">
    <property type="term" value="P:DNA-templated transcription"/>
    <property type="evidence" value="ECO:0007669"/>
    <property type="project" value="InterPro"/>
</dbReference>
<dbReference type="InterPro" id="IPR036388">
    <property type="entry name" value="WH-like_DNA-bd_sf"/>
</dbReference>
<comment type="subunit">
    <text evidence="5">Component of the RNA polymerase III (Pol III) complex consisting of 17 subunits.</text>
</comment>
<feature type="region of interest" description="Disordered" evidence="6">
    <location>
        <begin position="161"/>
        <end position="197"/>
    </location>
</feature>
<dbReference type="AlphaFoldDB" id="A0A7S4FYP8"/>
<evidence type="ECO:0000259" key="8">
    <source>
        <dbReference type="Pfam" id="PF08221"/>
    </source>
</evidence>
<evidence type="ECO:0000256" key="4">
    <source>
        <dbReference type="ARBA" id="ARBA00023242"/>
    </source>
</evidence>
<organism evidence="10">
    <name type="scientific">Eutreptiella gymnastica</name>
    <dbReference type="NCBI Taxonomy" id="73025"/>
    <lineage>
        <taxon>Eukaryota</taxon>
        <taxon>Discoba</taxon>
        <taxon>Euglenozoa</taxon>
        <taxon>Euglenida</taxon>
        <taxon>Spirocuta</taxon>
        <taxon>Euglenophyceae</taxon>
        <taxon>Eutreptiales</taxon>
        <taxon>Eutreptiaceae</taxon>
        <taxon>Eutreptiella</taxon>
    </lineage>
</organism>
<dbReference type="Gene3D" id="1.10.10.10">
    <property type="entry name" value="Winged helix-like DNA-binding domain superfamily/Winged helix DNA-binding domain"/>
    <property type="match status" value="4"/>
</dbReference>